<feature type="compositionally biased region" description="Basic and acidic residues" evidence="1">
    <location>
        <begin position="156"/>
        <end position="165"/>
    </location>
</feature>
<evidence type="ECO:0000313" key="3">
    <source>
        <dbReference type="Proteomes" id="UP000604825"/>
    </source>
</evidence>
<proteinExistence type="predicted"/>
<organism evidence="2 3">
    <name type="scientific">Miscanthus lutarioriparius</name>
    <dbReference type="NCBI Taxonomy" id="422564"/>
    <lineage>
        <taxon>Eukaryota</taxon>
        <taxon>Viridiplantae</taxon>
        <taxon>Streptophyta</taxon>
        <taxon>Embryophyta</taxon>
        <taxon>Tracheophyta</taxon>
        <taxon>Spermatophyta</taxon>
        <taxon>Magnoliopsida</taxon>
        <taxon>Liliopsida</taxon>
        <taxon>Poales</taxon>
        <taxon>Poaceae</taxon>
        <taxon>PACMAD clade</taxon>
        <taxon>Panicoideae</taxon>
        <taxon>Andropogonodae</taxon>
        <taxon>Andropogoneae</taxon>
        <taxon>Saccharinae</taxon>
        <taxon>Miscanthus</taxon>
    </lineage>
</organism>
<feature type="compositionally biased region" description="Acidic residues" evidence="1">
    <location>
        <begin position="133"/>
        <end position="143"/>
    </location>
</feature>
<reference evidence="2" key="1">
    <citation type="submission" date="2020-10" db="EMBL/GenBank/DDBJ databases">
        <authorList>
            <person name="Han B."/>
            <person name="Lu T."/>
            <person name="Zhao Q."/>
            <person name="Huang X."/>
            <person name="Zhao Y."/>
        </authorList>
    </citation>
    <scope>NUCLEOTIDE SEQUENCE</scope>
</reference>
<dbReference type="Gene3D" id="2.60.120.330">
    <property type="entry name" value="B-lactam Antibiotic, Isopenicillin N Synthase, Chain"/>
    <property type="match status" value="1"/>
</dbReference>
<dbReference type="AlphaFoldDB" id="A0A811RJE5"/>
<name>A0A811RJE5_9POAL</name>
<sequence length="185" mass="20977">MRNNLEYFFRLPQDEKKRFGQVPTGLDFQGSEPQAALDWSERLDLGPDRDITTWPTTPANFREKRGKWKNNIACPSRMGSLAGRQRQCRCTNGEPRRRSCRADGEARCRRLTLPRAMQEAARGWGGSAQQLPEEGEISPEGGEEVAPADLGGTMEEAGRAGGETERCRRRLLGWDERRRKDRVTS</sequence>
<evidence type="ECO:0000256" key="1">
    <source>
        <dbReference type="SAM" id="MobiDB-lite"/>
    </source>
</evidence>
<dbReference type="InterPro" id="IPR027443">
    <property type="entry name" value="IPNS-like_sf"/>
</dbReference>
<protein>
    <submittedName>
        <fullName evidence="2">Uncharacterized protein</fullName>
    </submittedName>
</protein>
<feature type="region of interest" description="Disordered" evidence="1">
    <location>
        <begin position="122"/>
        <end position="165"/>
    </location>
</feature>
<gene>
    <name evidence="2" type="ORF">NCGR_LOCUS53447</name>
</gene>
<dbReference type="Proteomes" id="UP000604825">
    <property type="component" value="Unassembled WGS sequence"/>
</dbReference>
<keyword evidence="3" id="KW-1185">Reference proteome</keyword>
<comment type="caution">
    <text evidence="2">The sequence shown here is derived from an EMBL/GenBank/DDBJ whole genome shotgun (WGS) entry which is preliminary data.</text>
</comment>
<evidence type="ECO:0000313" key="2">
    <source>
        <dbReference type="EMBL" id="CAD6270153.1"/>
    </source>
</evidence>
<dbReference type="EMBL" id="CAJGYO010000015">
    <property type="protein sequence ID" value="CAD6270153.1"/>
    <property type="molecule type" value="Genomic_DNA"/>
</dbReference>
<accession>A0A811RJE5</accession>